<name>A0A1T5IRN4_9FIRM</name>
<gene>
    <name evidence="1" type="ORF">SAMN02194393_00677</name>
</gene>
<proteinExistence type="predicted"/>
<dbReference type="Proteomes" id="UP000190285">
    <property type="component" value="Unassembled WGS sequence"/>
</dbReference>
<organism evidence="1 2">
    <name type="scientific">Maledivibacter halophilus</name>
    <dbReference type="NCBI Taxonomy" id="36842"/>
    <lineage>
        <taxon>Bacteria</taxon>
        <taxon>Bacillati</taxon>
        <taxon>Bacillota</taxon>
        <taxon>Clostridia</taxon>
        <taxon>Peptostreptococcales</taxon>
        <taxon>Caminicellaceae</taxon>
        <taxon>Maledivibacter</taxon>
    </lineage>
</organism>
<keyword evidence="2" id="KW-1185">Reference proteome</keyword>
<accession>A0A1T5IRN4</accession>
<dbReference type="AlphaFoldDB" id="A0A1T5IRN4"/>
<dbReference type="EMBL" id="FUZT01000001">
    <property type="protein sequence ID" value="SKC41847.1"/>
    <property type="molecule type" value="Genomic_DNA"/>
</dbReference>
<evidence type="ECO:0000313" key="1">
    <source>
        <dbReference type="EMBL" id="SKC41847.1"/>
    </source>
</evidence>
<evidence type="ECO:0000313" key="2">
    <source>
        <dbReference type="Proteomes" id="UP000190285"/>
    </source>
</evidence>
<protein>
    <submittedName>
        <fullName evidence="1">Uncharacterized protein</fullName>
    </submittedName>
</protein>
<reference evidence="1 2" key="1">
    <citation type="submission" date="2017-02" db="EMBL/GenBank/DDBJ databases">
        <authorList>
            <person name="Peterson S.W."/>
        </authorList>
    </citation>
    <scope>NUCLEOTIDE SEQUENCE [LARGE SCALE GENOMIC DNA]</scope>
    <source>
        <strain evidence="1 2">M1</strain>
    </source>
</reference>
<sequence>MIILLENELDGLILEYYLAKGEGMVAKKIDIKVNILDRRKTQEVLEEALSEIIIGRINKLPKRERQYVIQEVLKGLEKK</sequence>